<accession>A0AAN8B704</accession>
<gene>
    <name evidence="2" type="ORF">CesoFtcFv8_022766</name>
</gene>
<keyword evidence="3" id="KW-1185">Reference proteome</keyword>
<keyword evidence="1" id="KW-0175">Coiled coil</keyword>
<comment type="caution">
    <text evidence="2">The sequence shown here is derived from an EMBL/GenBank/DDBJ whole genome shotgun (WGS) entry which is preliminary data.</text>
</comment>
<name>A0AAN8B704_9TELE</name>
<evidence type="ECO:0000313" key="2">
    <source>
        <dbReference type="EMBL" id="KAK5879670.1"/>
    </source>
</evidence>
<proteinExistence type="predicted"/>
<sequence length="114" mass="12822">MDTLKAQRVADAEIYNGFRSNHDSMMALMRKSAEGSSPEQSAFTEEYVKITEDYMEKAKVLIDGENVKFDAKMLKIDVDLSAQKKSIQDLEGLEQALEQALEEALEGLEHHGEL</sequence>
<dbReference type="EMBL" id="JAULUE010002064">
    <property type="protein sequence ID" value="KAK5879670.1"/>
    <property type="molecule type" value="Genomic_DNA"/>
</dbReference>
<organism evidence="2 3">
    <name type="scientific">Champsocephalus esox</name>
    <name type="common">pike icefish</name>
    <dbReference type="NCBI Taxonomy" id="159716"/>
    <lineage>
        <taxon>Eukaryota</taxon>
        <taxon>Metazoa</taxon>
        <taxon>Chordata</taxon>
        <taxon>Craniata</taxon>
        <taxon>Vertebrata</taxon>
        <taxon>Euteleostomi</taxon>
        <taxon>Actinopterygii</taxon>
        <taxon>Neopterygii</taxon>
        <taxon>Teleostei</taxon>
        <taxon>Neoteleostei</taxon>
        <taxon>Acanthomorphata</taxon>
        <taxon>Eupercaria</taxon>
        <taxon>Perciformes</taxon>
        <taxon>Notothenioidei</taxon>
        <taxon>Channichthyidae</taxon>
        <taxon>Champsocephalus</taxon>
    </lineage>
</organism>
<dbReference type="AlphaFoldDB" id="A0AAN8B704"/>
<evidence type="ECO:0000256" key="1">
    <source>
        <dbReference type="SAM" id="Coils"/>
    </source>
</evidence>
<protein>
    <submittedName>
        <fullName evidence="2">Uncharacterized protein</fullName>
    </submittedName>
</protein>
<feature type="coiled-coil region" evidence="1">
    <location>
        <begin position="80"/>
        <end position="110"/>
    </location>
</feature>
<dbReference type="Proteomes" id="UP001335648">
    <property type="component" value="Unassembled WGS sequence"/>
</dbReference>
<evidence type="ECO:0000313" key="3">
    <source>
        <dbReference type="Proteomes" id="UP001335648"/>
    </source>
</evidence>
<reference evidence="2 3" key="1">
    <citation type="journal article" date="2023" name="Mol. Biol. Evol.">
        <title>Genomics of Secondarily Temperate Adaptation in the Only Non-Antarctic Icefish.</title>
        <authorList>
            <person name="Rivera-Colon A.G."/>
            <person name="Rayamajhi N."/>
            <person name="Minhas B.F."/>
            <person name="Madrigal G."/>
            <person name="Bilyk K.T."/>
            <person name="Yoon V."/>
            <person name="Hune M."/>
            <person name="Gregory S."/>
            <person name="Cheng C.H.C."/>
            <person name="Catchen J.M."/>
        </authorList>
    </citation>
    <scope>NUCLEOTIDE SEQUENCE [LARGE SCALE GENOMIC DNA]</scope>
    <source>
        <strain evidence="2">JC2023a</strain>
    </source>
</reference>